<keyword evidence="1" id="KW-1133">Transmembrane helix</keyword>
<accession>W7INY5</accession>
<feature type="transmembrane region" description="Helical" evidence="1">
    <location>
        <begin position="316"/>
        <end position="336"/>
    </location>
</feature>
<keyword evidence="2" id="KW-0732">Signal</keyword>
<sequence length="344" mass="34741">MLVALATTALAVLWPAVASAQPAPVDACVMNDKRLNELSGLVSDGENWYAVNDGGTKSTVYVLSRETCEVQDVISGPVDPFDVEDLARGADGTFWLSDTGDNGGKRETVALIALTPGGKATLHRLTYPDGAHDTETLLLDKNGVPYLVAKSPFGVSDIYRPKGPLSSPGPTALEHLGSVQIEGTDTKGGPINPIIGSMAVTGGSVSADGNLVALRTYTDAYVFSAPGGDVAAALLKGTAARIPLAGEKQGEAIAFQPDGSLVSASEGVGQPIRVVPGAAALAPAATGGSTTAPRSSEGAAAATDGVQAVASEDSGLSTLPALGVTAVVVGGILFAMHRRAVRRS</sequence>
<gene>
    <name evidence="3" type="ORF">UO65_6418</name>
</gene>
<feature type="signal peptide" evidence="2">
    <location>
        <begin position="1"/>
        <end position="20"/>
    </location>
</feature>
<evidence type="ECO:0000313" key="4">
    <source>
        <dbReference type="Proteomes" id="UP000019277"/>
    </source>
</evidence>
<keyword evidence="1" id="KW-0812">Transmembrane</keyword>
<dbReference type="STRING" id="909613.UO65_6418"/>
<evidence type="ECO:0000256" key="1">
    <source>
        <dbReference type="SAM" id="Phobius"/>
    </source>
</evidence>
<dbReference type="AlphaFoldDB" id="W7INY5"/>
<organism evidence="3 4">
    <name type="scientific">Actinokineospora spheciospongiae</name>
    <dbReference type="NCBI Taxonomy" id="909613"/>
    <lineage>
        <taxon>Bacteria</taxon>
        <taxon>Bacillati</taxon>
        <taxon>Actinomycetota</taxon>
        <taxon>Actinomycetes</taxon>
        <taxon>Pseudonocardiales</taxon>
        <taxon>Pseudonocardiaceae</taxon>
        <taxon>Actinokineospora</taxon>
    </lineage>
</organism>
<evidence type="ECO:0000313" key="3">
    <source>
        <dbReference type="EMBL" id="EWC58276.1"/>
    </source>
</evidence>
<evidence type="ECO:0008006" key="5">
    <source>
        <dbReference type="Google" id="ProtNLM"/>
    </source>
</evidence>
<dbReference type="Proteomes" id="UP000019277">
    <property type="component" value="Unassembled WGS sequence"/>
</dbReference>
<dbReference type="EMBL" id="AYXG01000244">
    <property type="protein sequence ID" value="EWC58276.1"/>
    <property type="molecule type" value="Genomic_DNA"/>
</dbReference>
<name>W7INY5_9PSEU</name>
<dbReference type="eggNOG" id="COG3386">
    <property type="taxonomic scope" value="Bacteria"/>
</dbReference>
<keyword evidence="1" id="KW-0472">Membrane</keyword>
<dbReference type="PATRIC" id="fig|909613.9.peg.6413"/>
<keyword evidence="4" id="KW-1185">Reference proteome</keyword>
<reference evidence="3 4" key="1">
    <citation type="journal article" date="2014" name="Genome Announc.">
        <title>Draft Genome Sequence of the Antitrypanosomally Active Sponge-Associated Bacterium Actinokineospora sp. Strain EG49.</title>
        <authorList>
            <person name="Harjes J."/>
            <person name="Ryu T."/>
            <person name="Abdelmohsen U.R."/>
            <person name="Moitinho-Silva L."/>
            <person name="Horn H."/>
            <person name="Ravasi T."/>
            <person name="Hentschel U."/>
        </authorList>
    </citation>
    <scope>NUCLEOTIDE SEQUENCE [LARGE SCALE GENOMIC DNA]</scope>
    <source>
        <strain evidence="3 4">EG49</strain>
    </source>
</reference>
<dbReference type="OrthoDB" id="9801244at2"/>
<dbReference type="SUPFAM" id="SSF82171">
    <property type="entry name" value="DPP6 N-terminal domain-like"/>
    <property type="match status" value="1"/>
</dbReference>
<feature type="chain" id="PRO_5004895923" description="Esterase-like activity of phytase family protein" evidence="2">
    <location>
        <begin position="21"/>
        <end position="344"/>
    </location>
</feature>
<comment type="caution">
    <text evidence="3">The sequence shown here is derived from an EMBL/GenBank/DDBJ whole genome shotgun (WGS) entry which is preliminary data.</text>
</comment>
<protein>
    <recommendedName>
        <fullName evidence="5">Esterase-like activity of phytase family protein</fullName>
    </recommendedName>
</protein>
<proteinExistence type="predicted"/>
<evidence type="ECO:0000256" key="2">
    <source>
        <dbReference type="SAM" id="SignalP"/>
    </source>
</evidence>